<evidence type="ECO:0000313" key="2">
    <source>
        <dbReference type="EMBL" id="AQV99032.1"/>
    </source>
</evidence>
<proteinExistence type="predicted"/>
<sequence length="427" mass="46513">MPINLSRGGEAIPYPAHNPRFWSWLGAWVLCVVVGAVIALLLWPAGVPARGAMFWWRIAGIPNGFFLILLGIVRVGYEVQWHRARHWNAHRQEWIDARVREAQRPLQVLGASYSLPLQGHSGLLSALNAEKPLVDQRPPRTTGGLIVHNRFDEDSLSVIPLEGESPIGDHSDEPVRQTFKTVSTIVLKVVDALIPLAEHLHVLSQYGPRHAPAVRVLTKAETATIRLAQVRDALGRIGLPHLDCQTVPASDALMVADAWLDLREWRPLLVIAAEWHDASPPVNSAEGCVAVLLNPGCYQLPEPVKVLGVLHRPHADDAGALGDLVANAIRWGKAEPAALRRAWMTGLGSQHDMALPAALNAASVPQLNEMEAQCHVDRIIGNAGAADPWLSVAAAIESRETGSHLILDRSQAAVLHVLTPPHDESEH</sequence>
<feature type="transmembrane region" description="Helical" evidence="1">
    <location>
        <begin position="21"/>
        <end position="42"/>
    </location>
</feature>
<dbReference type="AlphaFoldDB" id="A0A1U9V265"/>
<reference evidence="3" key="1">
    <citation type="submission" date="2017-02" db="EMBL/GenBank/DDBJ databases">
        <title>Complete genome sequence of Cupriavidus necator strain NH9, a 3-chlorobenzoate degrader.</title>
        <authorList>
            <person name="Moriuchi R."/>
            <person name="Dohra H."/>
            <person name="Ogawa N."/>
        </authorList>
    </citation>
    <scope>NUCLEOTIDE SEQUENCE [LARGE SCALE GENOMIC DNA]</scope>
    <source>
        <strain evidence="3">NH9</strain>
    </source>
</reference>
<organism evidence="2 3">
    <name type="scientific">Cupriavidus necator</name>
    <name type="common">Alcaligenes eutrophus</name>
    <name type="synonym">Ralstonia eutropha</name>
    <dbReference type="NCBI Taxonomy" id="106590"/>
    <lineage>
        <taxon>Bacteria</taxon>
        <taxon>Pseudomonadati</taxon>
        <taxon>Pseudomonadota</taxon>
        <taxon>Betaproteobacteria</taxon>
        <taxon>Burkholderiales</taxon>
        <taxon>Burkholderiaceae</taxon>
        <taxon>Cupriavidus</taxon>
    </lineage>
</organism>
<accession>A0A1U9V265</accession>
<keyword evidence="1" id="KW-1133">Transmembrane helix</keyword>
<dbReference type="KEGG" id="cuh:BJN34_34710"/>
<dbReference type="OrthoDB" id="8951952at2"/>
<gene>
    <name evidence="2" type="ORF">BJN34_34710</name>
</gene>
<dbReference type="Proteomes" id="UP000189627">
    <property type="component" value="Chromosome 2"/>
</dbReference>
<protein>
    <submittedName>
        <fullName evidence="2">Uncharacterized protein</fullName>
    </submittedName>
</protein>
<name>A0A1U9V265_CUPNE</name>
<evidence type="ECO:0000313" key="3">
    <source>
        <dbReference type="Proteomes" id="UP000189627"/>
    </source>
</evidence>
<dbReference type="RefSeq" id="WP_078201230.1">
    <property type="nucleotide sequence ID" value="NZ_CP017758.1"/>
</dbReference>
<keyword evidence="1" id="KW-0812">Transmembrane</keyword>
<keyword evidence="1" id="KW-0472">Membrane</keyword>
<feature type="transmembrane region" description="Helical" evidence="1">
    <location>
        <begin position="54"/>
        <end position="77"/>
    </location>
</feature>
<evidence type="ECO:0000256" key="1">
    <source>
        <dbReference type="SAM" id="Phobius"/>
    </source>
</evidence>
<dbReference type="EMBL" id="CP017758">
    <property type="protein sequence ID" value="AQV99032.1"/>
    <property type="molecule type" value="Genomic_DNA"/>
</dbReference>